<protein>
    <submittedName>
        <fullName evidence="1">Uncharacterized protein</fullName>
    </submittedName>
</protein>
<dbReference type="RefSeq" id="YP_009203163.1">
    <property type="nucleotide sequence ID" value="NC_028850.1"/>
</dbReference>
<dbReference type="Proteomes" id="UP000203872">
    <property type="component" value="Segment"/>
</dbReference>
<dbReference type="GeneID" id="26630224"/>
<keyword evidence="2" id="KW-1185">Reference proteome</keyword>
<name>A0A0H4TJX0_9CAUD</name>
<accession>A0A0H4TJX0</accession>
<dbReference type="OrthoDB" id="39520at10239"/>
<proteinExistence type="predicted"/>
<dbReference type="KEGG" id="vg:26630224"/>
<dbReference type="Pfam" id="PF23780">
    <property type="entry name" value="S-AdoMet_lyase"/>
    <property type="match status" value="1"/>
</dbReference>
<dbReference type="EMBL" id="KT184661">
    <property type="protein sequence ID" value="AKQ07677.1"/>
    <property type="molecule type" value="Genomic_DNA"/>
</dbReference>
<sequence length="128" mass="14921">MLNRMYVMMSAARGQSVSIDERNHNNLCRTLSEDLQYEWDEVQGCYKGVEERSVCVMVHDFREIGLLIKEAVNYSQESILIVDSRNKCFLYFPATNEMNYIGNMFNSKDKPLGVTDYSIINGIYYYVL</sequence>
<organism evidence="1 2">
    <name type="scientific">Yersinia phage vB_YenP_ISAO8</name>
    <dbReference type="NCBI Taxonomy" id="1675027"/>
    <lineage>
        <taxon>Viruses</taxon>
        <taxon>Duplodnaviria</taxon>
        <taxon>Heunggongvirae</taxon>
        <taxon>Uroviricota</taxon>
        <taxon>Caudoviricetes</taxon>
        <taxon>Autographivirales</taxon>
        <taxon>Autonotataviridae</taxon>
        <taxon>Melnykvirinae</taxon>
        <taxon>Aghbyvirus</taxon>
        <taxon>Aghbyvirus ISAO8</taxon>
    </lineage>
</organism>
<dbReference type="InterPro" id="IPR057548">
    <property type="entry name" value="S-AdoMet_lyase-like"/>
</dbReference>
<reference evidence="1 2" key="1">
    <citation type="submission" date="2015-06" db="EMBL/GenBank/DDBJ databases">
        <title>Complete genome sequence of bacteriophage vB_YenP_ISAO8 which infects Yersinia enterocolitica O:8.</title>
        <authorList>
            <person name="Leon-Velarde C.G."/>
            <person name="Kropinski A.M."/>
            <person name="Chen S."/>
        </authorList>
    </citation>
    <scope>NUCLEOTIDE SEQUENCE [LARGE SCALE GENOMIC DNA]</scope>
</reference>
<evidence type="ECO:0000313" key="2">
    <source>
        <dbReference type="Proteomes" id="UP000203872"/>
    </source>
</evidence>
<evidence type="ECO:0000313" key="1">
    <source>
        <dbReference type="EMBL" id="AKQ07677.1"/>
    </source>
</evidence>